<reference evidence="3 4" key="1">
    <citation type="submission" date="2016-01" db="EMBL/GenBank/DDBJ databases">
        <title>The new phylogeny of the genus Mycobacterium.</title>
        <authorList>
            <person name="Tarcisio F."/>
            <person name="Conor M."/>
            <person name="Antonella G."/>
            <person name="Elisabetta G."/>
            <person name="Giulia F.S."/>
            <person name="Sara T."/>
            <person name="Anna F."/>
            <person name="Clotilde B."/>
            <person name="Roberto B."/>
            <person name="Veronica D.S."/>
            <person name="Fabio R."/>
            <person name="Monica P."/>
            <person name="Olivier J."/>
            <person name="Enrico T."/>
            <person name="Nicola S."/>
        </authorList>
    </citation>
    <scope>NUCLEOTIDE SEQUENCE [LARGE SCALE GENOMIC DNA]</scope>
    <source>
        <strain evidence="3 4">DSM 44572</strain>
    </source>
</reference>
<dbReference type="GO" id="GO:0016491">
    <property type="term" value="F:oxidoreductase activity"/>
    <property type="evidence" value="ECO:0007669"/>
    <property type="project" value="UniProtKB-KW"/>
</dbReference>
<dbReference type="AlphaFoldDB" id="A0A1X1Z9M9"/>
<sequence>MTQPQLALVTGASSGIGFELAKQFAEHGYDLVVAADDDAIHDVPEKLSEYGAAVQPVHVDLRTPEGVEHLYQSAIEGDRALAAAALNAGVGRGEMFLKSELADDLSIVDLNVRSTVHLAKLVLRDMANRGAGKVLFTSSIASQMPGSYQPVYNASKSFVQSFAEALRDELRDTAITVTALMPGPTDTNFFSRAKMVDSLMGKGPKDDPAQVARQGFEALMRGDRKVVAGSVLTKVMGAANHVLPDQVKAVGNRVLSMPRS</sequence>
<dbReference type="InterPro" id="IPR036291">
    <property type="entry name" value="NAD(P)-bd_dom_sf"/>
</dbReference>
<dbReference type="InterPro" id="IPR002347">
    <property type="entry name" value="SDR_fam"/>
</dbReference>
<dbReference type="OrthoDB" id="9797538at2"/>
<dbReference type="Gene3D" id="3.40.50.720">
    <property type="entry name" value="NAD(P)-binding Rossmann-like Domain"/>
    <property type="match status" value="1"/>
</dbReference>
<dbReference type="PRINTS" id="PR00081">
    <property type="entry name" value="GDHRDH"/>
</dbReference>
<comment type="similarity">
    <text evidence="1">Belongs to the short-chain dehydrogenases/reductases (SDR) family.</text>
</comment>
<evidence type="ECO:0000256" key="1">
    <source>
        <dbReference type="ARBA" id="ARBA00006484"/>
    </source>
</evidence>
<dbReference type="GO" id="GO:0016020">
    <property type="term" value="C:membrane"/>
    <property type="evidence" value="ECO:0007669"/>
    <property type="project" value="TreeGrafter"/>
</dbReference>
<accession>A0A1X1Z9M9</accession>
<dbReference type="EMBL" id="LQPJ01000127">
    <property type="protein sequence ID" value="ORW19995.1"/>
    <property type="molecule type" value="Genomic_DNA"/>
</dbReference>
<dbReference type="CDD" id="cd05233">
    <property type="entry name" value="SDR_c"/>
    <property type="match status" value="1"/>
</dbReference>
<name>A0A1X1Z9M9_9MYCO</name>
<proteinExistence type="inferred from homology"/>
<dbReference type="PANTHER" id="PTHR44196">
    <property type="entry name" value="DEHYDROGENASE/REDUCTASE SDR FAMILY MEMBER 7B"/>
    <property type="match status" value="1"/>
</dbReference>
<dbReference type="PROSITE" id="PS00061">
    <property type="entry name" value="ADH_SHORT"/>
    <property type="match status" value="1"/>
</dbReference>
<dbReference type="Proteomes" id="UP000193529">
    <property type="component" value="Unassembled WGS sequence"/>
</dbReference>
<dbReference type="STRING" id="153971.AWC19_15890"/>
<gene>
    <name evidence="3" type="ORF">AWC19_15890</name>
</gene>
<keyword evidence="2" id="KW-0560">Oxidoreductase</keyword>
<dbReference type="Pfam" id="PF00106">
    <property type="entry name" value="adh_short"/>
    <property type="match status" value="1"/>
</dbReference>
<comment type="caution">
    <text evidence="3">The sequence shown here is derived from an EMBL/GenBank/DDBJ whole genome shotgun (WGS) entry which is preliminary data.</text>
</comment>
<dbReference type="RefSeq" id="WP_085079995.1">
    <property type="nucleotide sequence ID" value="NZ_JACKRZ010000279.1"/>
</dbReference>
<dbReference type="InterPro" id="IPR020904">
    <property type="entry name" value="Sc_DH/Rdtase_CS"/>
</dbReference>
<evidence type="ECO:0000313" key="3">
    <source>
        <dbReference type="EMBL" id="ORW19995.1"/>
    </source>
</evidence>
<keyword evidence="4" id="KW-1185">Reference proteome</keyword>
<evidence type="ECO:0000256" key="2">
    <source>
        <dbReference type="ARBA" id="ARBA00023002"/>
    </source>
</evidence>
<evidence type="ECO:0000313" key="4">
    <source>
        <dbReference type="Proteomes" id="UP000193529"/>
    </source>
</evidence>
<protein>
    <submittedName>
        <fullName evidence="3">Oxidoreductase</fullName>
    </submittedName>
</protein>
<organism evidence="3 4">
    <name type="scientific">Mycobacterium palustre</name>
    <dbReference type="NCBI Taxonomy" id="153971"/>
    <lineage>
        <taxon>Bacteria</taxon>
        <taxon>Bacillati</taxon>
        <taxon>Actinomycetota</taxon>
        <taxon>Actinomycetes</taxon>
        <taxon>Mycobacteriales</taxon>
        <taxon>Mycobacteriaceae</taxon>
        <taxon>Mycobacterium</taxon>
        <taxon>Mycobacterium simiae complex</taxon>
    </lineage>
</organism>
<dbReference type="SUPFAM" id="SSF51735">
    <property type="entry name" value="NAD(P)-binding Rossmann-fold domains"/>
    <property type="match status" value="1"/>
</dbReference>
<dbReference type="PANTHER" id="PTHR44196:SF1">
    <property type="entry name" value="DEHYDROGENASE_REDUCTASE SDR FAMILY MEMBER 7B"/>
    <property type="match status" value="1"/>
</dbReference>